<name>A0AAD8JJM0_9APIA</name>
<dbReference type="AlphaFoldDB" id="A0AAD8JJM0"/>
<reference evidence="1" key="2">
    <citation type="submission" date="2023-05" db="EMBL/GenBank/DDBJ databases">
        <authorList>
            <person name="Schelkunov M.I."/>
        </authorList>
    </citation>
    <scope>NUCLEOTIDE SEQUENCE</scope>
    <source>
        <strain evidence="1">Hsosn_3</strain>
        <tissue evidence="1">Leaf</tissue>
    </source>
</reference>
<organism evidence="1 2">
    <name type="scientific">Heracleum sosnowskyi</name>
    <dbReference type="NCBI Taxonomy" id="360622"/>
    <lineage>
        <taxon>Eukaryota</taxon>
        <taxon>Viridiplantae</taxon>
        <taxon>Streptophyta</taxon>
        <taxon>Embryophyta</taxon>
        <taxon>Tracheophyta</taxon>
        <taxon>Spermatophyta</taxon>
        <taxon>Magnoliopsida</taxon>
        <taxon>eudicotyledons</taxon>
        <taxon>Gunneridae</taxon>
        <taxon>Pentapetalae</taxon>
        <taxon>asterids</taxon>
        <taxon>campanulids</taxon>
        <taxon>Apiales</taxon>
        <taxon>Apiaceae</taxon>
        <taxon>Apioideae</taxon>
        <taxon>apioid superclade</taxon>
        <taxon>Tordylieae</taxon>
        <taxon>Tordyliinae</taxon>
        <taxon>Heracleum</taxon>
    </lineage>
</organism>
<sequence length="364" mass="41347">MGKHPRNPWSDENEYITQCPIQPTKVHRQKIIFSTEEGALGALNPDHSYKERSTIQNGIRKRIRGRLHKMNPQSSSSFFFFKDYIAELLSTAGIDELNANCSDLTGRAGADGSACRAGVACRAVPVPVSRKSTRICPVTTDEPCRVDSPRSRSEFSEPFDRAVAELADQTRPDGHLYPQATLVQKRKEEQKERHSPPFILLSSFLPCTPPSCFIFRHRRLSPSEGRHCFFSRRFLCSVISFTVGDRDSAQRRVNYGLRRQEVNSWAGTISISLGKTVSDTIVLLRADVNKIESILGRLSRSRPDKQIELSFFEHSHAVLLSSVIAQVEQLAQLRVEIRLVYEDFDRKLCLHLHQYHRQEAMLIG</sequence>
<evidence type="ECO:0000313" key="1">
    <source>
        <dbReference type="EMBL" id="KAK1404729.1"/>
    </source>
</evidence>
<protein>
    <submittedName>
        <fullName evidence="1">Uncharacterized protein</fullName>
    </submittedName>
</protein>
<accession>A0AAD8JJM0</accession>
<dbReference type="Proteomes" id="UP001237642">
    <property type="component" value="Unassembled WGS sequence"/>
</dbReference>
<proteinExistence type="predicted"/>
<reference evidence="1" key="1">
    <citation type="submission" date="2023-02" db="EMBL/GenBank/DDBJ databases">
        <title>Genome of toxic invasive species Heracleum sosnowskyi carries increased number of genes despite the absence of recent whole-genome duplications.</title>
        <authorList>
            <person name="Schelkunov M."/>
            <person name="Shtratnikova V."/>
            <person name="Makarenko M."/>
            <person name="Klepikova A."/>
            <person name="Omelchenko D."/>
            <person name="Novikova G."/>
            <person name="Obukhova E."/>
            <person name="Bogdanov V."/>
            <person name="Penin A."/>
            <person name="Logacheva M."/>
        </authorList>
    </citation>
    <scope>NUCLEOTIDE SEQUENCE</scope>
    <source>
        <strain evidence="1">Hsosn_3</strain>
        <tissue evidence="1">Leaf</tissue>
    </source>
</reference>
<gene>
    <name evidence="1" type="ORF">POM88_004334</name>
</gene>
<dbReference type="EMBL" id="JAUIZM010000001">
    <property type="protein sequence ID" value="KAK1404729.1"/>
    <property type="molecule type" value="Genomic_DNA"/>
</dbReference>
<comment type="caution">
    <text evidence="1">The sequence shown here is derived from an EMBL/GenBank/DDBJ whole genome shotgun (WGS) entry which is preliminary data.</text>
</comment>
<keyword evidence="2" id="KW-1185">Reference proteome</keyword>
<evidence type="ECO:0000313" key="2">
    <source>
        <dbReference type="Proteomes" id="UP001237642"/>
    </source>
</evidence>